<evidence type="ECO:0000256" key="1">
    <source>
        <dbReference type="SAM" id="MobiDB-lite"/>
    </source>
</evidence>
<proteinExistence type="predicted"/>
<dbReference type="AlphaFoldDB" id="A0A5J4TAZ7"/>
<feature type="compositionally biased region" description="Basic and acidic residues" evidence="1">
    <location>
        <begin position="46"/>
        <end position="55"/>
    </location>
</feature>
<dbReference type="Proteomes" id="UP000324800">
    <property type="component" value="Unassembled WGS sequence"/>
</dbReference>
<name>A0A5J4TAZ7_9EUKA</name>
<gene>
    <name evidence="2" type="ORF">EZS28_049763</name>
</gene>
<organism evidence="2 3">
    <name type="scientific">Streblomastix strix</name>
    <dbReference type="NCBI Taxonomy" id="222440"/>
    <lineage>
        <taxon>Eukaryota</taxon>
        <taxon>Metamonada</taxon>
        <taxon>Preaxostyla</taxon>
        <taxon>Oxymonadida</taxon>
        <taxon>Streblomastigidae</taxon>
        <taxon>Streblomastix</taxon>
    </lineage>
</organism>
<evidence type="ECO:0000313" key="3">
    <source>
        <dbReference type="Proteomes" id="UP000324800"/>
    </source>
</evidence>
<protein>
    <submittedName>
        <fullName evidence="2">Uncharacterized protein</fullName>
    </submittedName>
</protein>
<accession>A0A5J4TAZ7</accession>
<feature type="compositionally biased region" description="Low complexity" evidence="1">
    <location>
        <begin position="147"/>
        <end position="159"/>
    </location>
</feature>
<feature type="region of interest" description="Disordered" evidence="1">
    <location>
        <begin position="1"/>
        <end position="75"/>
    </location>
</feature>
<sequence>MTVSPSQGALQVSSMTKITSRPQTTQPSPAITQQILSPTRSYTNDLKNRLDDFESRQGLTSPSSMVPKRQSTRLDYPQHEKGTLHGQMTEYLANVEPVTVDFSSMPINSPQIQSVDWGELGLPATTGSQRPTDELMLLQQRQERLLSKSSSVYRSSPRSPMEPKKP</sequence>
<feature type="compositionally biased region" description="Polar residues" evidence="1">
    <location>
        <begin position="1"/>
        <end position="45"/>
    </location>
</feature>
<dbReference type="EMBL" id="SNRW01035837">
    <property type="protein sequence ID" value="KAA6354710.1"/>
    <property type="molecule type" value="Genomic_DNA"/>
</dbReference>
<feature type="region of interest" description="Disordered" evidence="1">
    <location>
        <begin position="140"/>
        <end position="166"/>
    </location>
</feature>
<reference evidence="2 3" key="1">
    <citation type="submission" date="2019-03" db="EMBL/GenBank/DDBJ databases">
        <title>Single cell metagenomics reveals metabolic interactions within the superorganism composed of flagellate Streblomastix strix and complex community of Bacteroidetes bacteria on its surface.</title>
        <authorList>
            <person name="Treitli S.C."/>
            <person name="Kolisko M."/>
            <person name="Husnik F."/>
            <person name="Keeling P."/>
            <person name="Hampl V."/>
        </authorList>
    </citation>
    <scope>NUCLEOTIDE SEQUENCE [LARGE SCALE GENOMIC DNA]</scope>
    <source>
        <strain evidence="2">ST1C</strain>
    </source>
</reference>
<comment type="caution">
    <text evidence="2">The sequence shown here is derived from an EMBL/GenBank/DDBJ whole genome shotgun (WGS) entry which is preliminary data.</text>
</comment>
<evidence type="ECO:0000313" key="2">
    <source>
        <dbReference type="EMBL" id="KAA6354710.1"/>
    </source>
</evidence>